<name>A0ABZ2J363_9CHLR</name>
<keyword evidence="2" id="KW-1185">Reference proteome</keyword>
<evidence type="ECO:0000313" key="1">
    <source>
        <dbReference type="EMBL" id="WWX24748.1"/>
    </source>
</evidence>
<dbReference type="InterPro" id="IPR005358">
    <property type="entry name" value="Puta_zinc/iron-chelating_dom"/>
</dbReference>
<accession>A0ABZ2J363</accession>
<protein>
    <submittedName>
        <fullName evidence="1">YkgJ family cysteine cluster protein</fullName>
    </submittedName>
</protein>
<reference evidence="1 2" key="1">
    <citation type="submission" date="2024-03" db="EMBL/GenBank/DDBJ databases">
        <title>A Dehalogenimonas Isolated from Estuarine Sediments Dihaloeliminates Chlorinated Alkanes.</title>
        <authorList>
            <person name="Yang Y."/>
            <person name="Wang H."/>
        </authorList>
    </citation>
    <scope>NUCLEOTIDE SEQUENCE [LARGE SCALE GENOMIC DNA]</scope>
    <source>
        <strain evidence="1 2">W</strain>
    </source>
</reference>
<dbReference type="Pfam" id="PF03692">
    <property type="entry name" value="CxxCxxCC"/>
    <property type="match status" value="1"/>
</dbReference>
<organism evidence="1 2">
    <name type="scientific">Candidatus Dehalogenimonas loeffleri</name>
    <dbReference type="NCBI Taxonomy" id="3127115"/>
    <lineage>
        <taxon>Bacteria</taxon>
        <taxon>Bacillati</taxon>
        <taxon>Chloroflexota</taxon>
        <taxon>Dehalococcoidia</taxon>
        <taxon>Dehalococcoidales</taxon>
        <taxon>Dehalococcoidaceae</taxon>
        <taxon>Dehalogenimonas</taxon>
    </lineage>
</organism>
<evidence type="ECO:0000313" key="2">
    <source>
        <dbReference type="Proteomes" id="UP001375370"/>
    </source>
</evidence>
<gene>
    <name evidence="1" type="ORF">V8247_05630</name>
</gene>
<proteinExistence type="predicted"/>
<sequence length="232" mass="26510">MDTNDNPSAGAGSPAGEPELLTREILEDRWDRALAEHGTSRIIGVNLPAFNRQTASPAEWSLMSFLPLYLVSSFLKCQQCGQCCRPNERHWDRGVVLSRDEILTLKSYYRLEKRAGKTYLKYPCPALSGSKCTRYKMRPFGCRLFPFNITRNPDTGDEEGIGLLMHCPAAREFYVTVNLFMQDFYAHLEKCRLAGKPRFDLKDLDLIRANYESRTIHPDDLAYMKAKAKSPF</sequence>
<dbReference type="Proteomes" id="UP001375370">
    <property type="component" value="Chromosome"/>
</dbReference>
<dbReference type="RefSeq" id="WP_338736865.1">
    <property type="nucleotide sequence ID" value="NZ_CP146612.1"/>
</dbReference>
<dbReference type="EMBL" id="CP146612">
    <property type="protein sequence ID" value="WWX24748.1"/>
    <property type="molecule type" value="Genomic_DNA"/>
</dbReference>